<dbReference type="Proteomes" id="UP000386281">
    <property type="component" value="Unassembled WGS sequence"/>
</dbReference>
<feature type="transmembrane region" description="Helical" evidence="1">
    <location>
        <begin position="63"/>
        <end position="86"/>
    </location>
</feature>
<evidence type="ECO:0000313" key="2">
    <source>
        <dbReference type="EMBL" id="KZE24566.1"/>
    </source>
</evidence>
<evidence type="ECO:0000256" key="1">
    <source>
        <dbReference type="SAM" id="Phobius"/>
    </source>
</evidence>
<reference evidence="3 7" key="4">
    <citation type="submission" date="2020-12" db="EMBL/GenBank/DDBJ databases">
        <title>FDA dAtabase for Regulatory Grade micrObial Sequences (FDA-ARGOS): Supporting development and validation of Infectious Disease Dx tests.</title>
        <authorList>
            <person name="Sproer C."/>
            <person name="Gronow S."/>
            <person name="Severitt S."/>
            <person name="Schroder I."/>
            <person name="Tallon L."/>
            <person name="Sadzewicz L."/>
            <person name="Zhao X."/>
            <person name="Boylan J."/>
            <person name="Ott S."/>
            <person name="Bowen H."/>
            <person name="Vavikolanu K."/>
            <person name="Mehta A."/>
            <person name="Aluvathingal J."/>
            <person name="Nadendla S."/>
            <person name="Lowell S."/>
            <person name="Myers T."/>
            <person name="Yan Y."/>
            <person name="Sichtig H."/>
        </authorList>
    </citation>
    <scope>NUCLEOTIDE SEQUENCE [LARGE SCALE GENOMIC DNA]</scope>
    <source>
        <strain evidence="3 7">FDAARGOS_902</strain>
    </source>
</reference>
<protein>
    <submittedName>
        <fullName evidence="3">Monovalent cation/H(+) antiporter subunit G</fullName>
    </submittedName>
</protein>
<dbReference type="KEGG" id="bcau:I6G59_04260"/>
<feature type="transmembrane region" description="Helical" evidence="1">
    <location>
        <begin position="92"/>
        <end position="115"/>
    </location>
</feature>
<evidence type="ECO:0000313" key="6">
    <source>
        <dbReference type="Proteomes" id="UP000386281"/>
    </source>
</evidence>
<accession>A0A165EJ42</accession>
<dbReference type="Proteomes" id="UP000594979">
    <property type="component" value="Chromosome"/>
</dbReference>
<keyword evidence="1" id="KW-1133">Transmembrane helix</keyword>
<dbReference type="EMBL" id="CP065682">
    <property type="protein sequence ID" value="QPS34547.1"/>
    <property type="molecule type" value="Genomic_DNA"/>
</dbReference>
<reference evidence="4 6" key="3">
    <citation type="submission" date="2019-02" db="EMBL/GenBank/DDBJ databases">
        <authorList>
            <consortium name="Pathogen Informatics"/>
        </authorList>
    </citation>
    <scope>NUCLEOTIDE SEQUENCE [LARGE SCALE GENOMIC DNA]</scope>
    <source>
        <strain evidence="4 6">3012STDY7078520</strain>
    </source>
</reference>
<dbReference type="RefSeq" id="WP_009379741.1">
    <property type="nucleotide sequence ID" value="NZ_CAACXN010000010.1"/>
</dbReference>
<keyword evidence="1" id="KW-0472">Membrane</keyword>
<evidence type="ECO:0000313" key="3">
    <source>
        <dbReference type="EMBL" id="QPS34547.1"/>
    </source>
</evidence>
<dbReference type="EMBL" id="LQQR01000001">
    <property type="protein sequence ID" value="KZE24566.1"/>
    <property type="molecule type" value="Genomic_DNA"/>
</dbReference>
<dbReference type="EMBL" id="CAACXN010000010">
    <property type="protein sequence ID" value="VEW10934.1"/>
    <property type="molecule type" value="Genomic_DNA"/>
</dbReference>
<proteinExistence type="predicted"/>
<reference evidence="2" key="2">
    <citation type="submission" date="2016-01" db="EMBL/GenBank/DDBJ databases">
        <authorList>
            <person name="Hong K.W."/>
        </authorList>
    </citation>
    <scope>NUCLEOTIDE SEQUENCE</scope>
    <source>
        <strain evidence="2">M40</strain>
    </source>
</reference>
<dbReference type="STRING" id="33889.AVW13_00625"/>
<organism evidence="2 5">
    <name type="scientific">Brevibacterium casei</name>
    <dbReference type="NCBI Taxonomy" id="33889"/>
    <lineage>
        <taxon>Bacteria</taxon>
        <taxon>Bacillati</taxon>
        <taxon>Actinomycetota</taxon>
        <taxon>Actinomycetes</taxon>
        <taxon>Micrococcales</taxon>
        <taxon>Brevibacteriaceae</taxon>
        <taxon>Brevibacterium</taxon>
    </lineage>
</organism>
<keyword evidence="1" id="KW-0812">Transmembrane</keyword>
<dbReference type="Proteomes" id="UP000076612">
    <property type="component" value="Unassembled WGS sequence"/>
</dbReference>
<dbReference type="AlphaFoldDB" id="A0A165EJ42"/>
<evidence type="ECO:0000313" key="5">
    <source>
        <dbReference type="Proteomes" id="UP000076612"/>
    </source>
</evidence>
<gene>
    <name evidence="2" type="ORF">AVW13_00625</name>
    <name evidence="3" type="ORF">I6G59_04260</name>
    <name evidence="4" type="ORF">NCTC12391_00488</name>
</gene>
<name>A0A165EJ42_9MICO</name>
<reference evidence="5" key="1">
    <citation type="submission" date="2016-01" db="EMBL/GenBank/DDBJ databases">
        <title>Draft genome of Chromobacterium sp. F49.</title>
        <authorList>
            <person name="Hong K.W."/>
        </authorList>
    </citation>
    <scope>NUCLEOTIDE SEQUENCE [LARGE SCALE GENOMIC DNA]</scope>
    <source>
        <strain evidence="5">M40</strain>
    </source>
</reference>
<sequence length="164" mass="17972">MTEEWTSRWHITGKNEVIRQWSHEDGQQAYRRYQTTSRPSLQNLITLDEHIGRFDSLWSRMSIVFVALGVLATLGVVLGLFGLPMYGVANSVSLTVGITSVAIIVLIPIVAIFIMRHLRTEVTRLYAEAGIPDATGTVIPVAEGEVLVARSGIETSEPVAAKAP</sequence>
<evidence type="ECO:0000313" key="4">
    <source>
        <dbReference type="EMBL" id="VEW10934.1"/>
    </source>
</evidence>
<evidence type="ECO:0000313" key="7">
    <source>
        <dbReference type="Proteomes" id="UP000594979"/>
    </source>
</evidence>